<dbReference type="AlphaFoldDB" id="A0A0M3US16"/>
<name>A0A0M3US16_9FUSO</name>
<organism evidence="6">
    <name type="scientific">Fusobacterium animalis</name>
    <dbReference type="NCBI Taxonomy" id="76859"/>
    <lineage>
        <taxon>Bacteria</taxon>
        <taxon>Fusobacteriati</taxon>
        <taxon>Fusobacteriota</taxon>
        <taxon>Fusobacteriia</taxon>
        <taxon>Fusobacteriales</taxon>
        <taxon>Fusobacteriaceae</taxon>
        <taxon>Fusobacterium</taxon>
    </lineage>
</organism>
<evidence type="ECO:0000256" key="1">
    <source>
        <dbReference type="ARBA" id="ARBA00005417"/>
    </source>
</evidence>
<accession>A0A0M3US16</accession>
<dbReference type="SUPFAM" id="SSF52540">
    <property type="entry name" value="P-loop containing nucleoside triphosphate hydrolases"/>
    <property type="match status" value="1"/>
</dbReference>
<dbReference type="InterPro" id="IPR027417">
    <property type="entry name" value="P-loop_NTPase"/>
</dbReference>
<dbReference type="SMART" id="SM00382">
    <property type="entry name" value="AAA"/>
    <property type="match status" value="1"/>
</dbReference>
<dbReference type="RefSeq" id="WP_060675866.1">
    <property type="nucleotide sequence ID" value="NZ_CP012713.1"/>
</dbReference>
<feature type="domain" description="ABC transporter" evidence="5">
    <location>
        <begin position="3"/>
        <end position="238"/>
    </location>
</feature>
<dbReference type="Gene3D" id="3.40.50.300">
    <property type="entry name" value="P-loop containing nucleotide triphosphate hydrolases"/>
    <property type="match status" value="1"/>
</dbReference>
<dbReference type="Proteomes" id="UP000063147">
    <property type="component" value="Chromosome"/>
</dbReference>
<dbReference type="PROSITE" id="PS00211">
    <property type="entry name" value="ABC_TRANSPORTER_1"/>
    <property type="match status" value="1"/>
</dbReference>
<dbReference type="Pfam" id="PF00005">
    <property type="entry name" value="ABC_tran"/>
    <property type="match status" value="1"/>
</dbReference>
<dbReference type="PROSITE" id="PS50893">
    <property type="entry name" value="ABC_TRANSPORTER_2"/>
    <property type="match status" value="1"/>
</dbReference>
<dbReference type="PATRIC" id="fig|76859.3.peg.682"/>
<dbReference type="EMBL" id="CP012713">
    <property type="protein sequence ID" value="ALF17283.1"/>
    <property type="molecule type" value="Genomic_DNA"/>
</dbReference>
<evidence type="ECO:0000313" key="6">
    <source>
        <dbReference type="EMBL" id="ALF17283.1"/>
    </source>
</evidence>
<keyword evidence="4" id="KW-0067">ATP-binding</keyword>
<keyword evidence="3" id="KW-0547">Nucleotide-binding</keyword>
<dbReference type="InterPro" id="IPR017871">
    <property type="entry name" value="ABC_transporter-like_CS"/>
</dbReference>
<comment type="similarity">
    <text evidence="1">Belongs to the ABC transporter superfamily.</text>
</comment>
<evidence type="ECO:0000256" key="3">
    <source>
        <dbReference type="ARBA" id="ARBA00022741"/>
    </source>
</evidence>
<dbReference type="CDD" id="cd03214">
    <property type="entry name" value="ABC_Iron-Siderophores_B12_Hemin"/>
    <property type="match status" value="1"/>
</dbReference>
<gene>
    <name evidence="6" type="ORF">RN98_03485</name>
</gene>
<dbReference type="InterPro" id="IPR050153">
    <property type="entry name" value="Metal_Ion_Import_ABC"/>
</dbReference>
<dbReference type="InterPro" id="IPR003593">
    <property type="entry name" value="AAA+_ATPase"/>
</dbReference>
<evidence type="ECO:0000313" key="7">
    <source>
        <dbReference type="Proteomes" id="UP000063147"/>
    </source>
</evidence>
<dbReference type="FunFam" id="3.40.50.300:FF:000134">
    <property type="entry name" value="Iron-enterobactin ABC transporter ATP-binding protein"/>
    <property type="match status" value="1"/>
</dbReference>
<dbReference type="PANTHER" id="PTHR42734:SF6">
    <property type="entry name" value="MOLYBDATE IMPORT ATP-BINDING PROTEIN MOLC"/>
    <property type="match status" value="1"/>
</dbReference>
<dbReference type="GO" id="GO:0005524">
    <property type="term" value="F:ATP binding"/>
    <property type="evidence" value="ECO:0007669"/>
    <property type="project" value="UniProtKB-KW"/>
</dbReference>
<dbReference type="GO" id="GO:0016887">
    <property type="term" value="F:ATP hydrolysis activity"/>
    <property type="evidence" value="ECO:0007669"/>
    <property type="project" value="InterPro"/>
</dbReference>
<dbReference type="InterPro" id="IPR003439">
    <property type="entry name" value="ABC_transporter-like_ATP-bd"/>
</dbReference>
<protein>
    <submittedName>
        <fullName evidence="6">Iron ABC transporter</fullName>
    </submittedName>
</protein>
<proteinExistence type="inferred from homology"/>
<dbReference type="PANTHER" id="PTHR42734">
    <property type="entry name" value="METAL TRANSPORT SYSTEM ATP-BINDING PROTEIN TM_0124-RELATED"/>
    <property type="match status" value="1"/>
</dbReference>
<evidence type="ECO:0000259" key="5">
    <source>
        <dbReference type="PROSITE" id="PS50893"/>
    </source>
</evidence>
<evidence type="ECO:0000256" key="2">
    <source>
        <dbReference type="ARBA" id="ARBA00022448"/>
    </source>
</evidence>
<reference evidence="6 7" key="1">
    <citation type="submission" date="2015-09" db="EMBL/GenBank/DDBJ databases">
        <authorList>
            <person name="Jackson K.R."/>
            <person name="Lunt B.L."/>
            <person name="Fisher J.N.B."/>
            <person name="Gardner A.V."/>
            <person name="Bailey M.E."/>
            <person name="Deus L.M."/>
            <person name="Earl A.S."/>
            <person name="Gibby P.D."/>
            <person name="Hartmann K.A."/>
            <person name="Liu J.E."/>
            <person name="Manci A.M."/>
            <person name="Nielsen D.A."/>
            <person name="Solomon M.B."/>
            <person name="Breakwell D.P."/>
            <person name="Burnett S.H."/>
            <person name="Grose J.H."/>
        </authorList>
    </citation>
    <scope>NUCLEOTIDE SEQUENCE [LARGE SCALE GENOMIC DNA]</scope>
    <source>
        <strain evidence="6 7">KCOM 1279</strain>
    </source>
</reference>
<dbReference type="OrthoDB" id="9806726at2"/>
<evidence type="ECO:0000256" key="4">
    <source>
        <dbReference type="ARBA" id="ARBA00022840"/>
    </source>
</evidence>
<sequence length="254" mass="29073">MKLEIKNLSFSYKNKEILNNISFEVYSGTLLSILGANGAGKTTLIKCINGILNFKKGEVLIDEKNFNNKSLKEKSKIMSYVPQITSSFDIDLTVFDTVLLGRVPHKTFKFSEWDKQIALNNIKKLDLEKYLFSYVGELSGGEKQRVLIARALTQEPKILILDEPISNLDLKFQLETMKILKNLAKENNLIVITILHDLNFAISYSDKILFLKNRKINNFGDTKKIITTSNIKEIFSVDIDIVQFKNKNYIIPLE</sequence>
<keyword evidence="2" id="KW-0813">Transport</keyword>